<organism evidence="1 2">
    <name type="scientific">Alternaria panax</name>
    <dbReference type="NCBI Taxonomy" id="48097"/>
    <lineage>
        <taxon>Eukaryota</taxon>
        <taxon>Fungi</taxon>
        <taxon>Dikarya</taxon>
        <taxon>Ascomycota</taxon>
        <taxon>Pezizomycotina</taxon>
        <taxon>Dothideomycetes</taxon>
        <taxon>Pleosporomycetidae</taxon>
        <taxon>Pleosporales</taxon>
        <taxon>Pleosporineae</taxon>
        <taxon>Pleosporaceae</taxon>
        <taxon>Alternaria</taxon>
        <taxon>Alternaria sect. Panax</taxon>
    </lineage>
</organism>
<evidence type="ECO:0000313" key="1">
    <source>
        <dbReference type="EMBL" id="KAG9193508.1"/>
    </source>
</evidence>
<name>A0AAD4NSW7_9PLEO</name>
<comment type="caution">
    <text evidence="1">The sequence shown here is derived from an EMBL/GenBank/DDBJ whole genome shotgun (WGS) entry which is preliminary data.</text>
</comment>
<sequence>MSTNVGTRKVKPPLAYHDAIAKGQRLLKFTIMDIIDGPPQSQFQGCGDLEEWGWGTVTLATTAPSPTADVIEALSPNPRSFPHGFLTAGKLTLHKDSVVVDGKTYPATIGQIQSVLNSSSGILLAECNTTPMAMINPCRDLDTATLIAGLPKLRYWSDVAFLQWKSLAPPTDDALLPELKVVVRYEILNADTRAICSTIVASLRKRRREKAKPGIAHDDWLPRWPGITFPMDSEEAAALCGTPNGSGVLWLLGQHKAGLGRKTVDKVTLLYREGNGMGMSELPTLIFYIRDVTENADIERMKNVIESGSLEV</sequence>
<dbReference type="AlphaFoldDB" id="A0AAD4NSW7"/>
<evidence type="ECO:0000313" key="2">
    <source>
        <dbReference type="Proteomes" id="UP001199106"/>
    </source>
</evidence>
<protein>
    <submittedName>
        <fullName evidence="1">Uncharacterized protein</fullName>
    </submittedName>
</protein>
<gene>
    <name evidence="1" type="ORF">G6011_03543</name>
</gene>
<proteinExistence type="predicted"/>
<dbReference type="EMBL" id="JAANER010000002">
    <property type="protein sequence ID" value="KAG9193508.1"/>
    <property type="molecule type" value="Genomic_DNA"/>
</dbReference>
<dbReference type="Proteomes" id="UP001199106">
    <property type="component" value="Unassembled WGS sequence"/>
</dbReference>
<reference evidence="1" key="1">
    <citation type="submission" date="2021-07" db="EMBL/GenBank/DDBJ databases">
        <title>Genome Resource of American Ginseng Black Spot Pathogen Alternaria panax.</title>
        <authorList>
            <person name="Qiu C."/>
            <person name="Wang W."/>
            <person name="Liu Z."/>
        </authorList>
    </citation>
    <scope>NUCLEOTIDE SEQUENCE</scope>
    <source>
        <strain evidence="1">BNCC115425</strain>
    </source>
</reference>
<accession>A0AAD4NSW7</accession>
<keyword evidence="2" id="KW-1185">Reference proteome</keyword>